<reference evidence="3" key="1">
    <citation type="submission" date="2023-10" db="EMBL/GenBank/DDBJ databases">
        <authorList>
            <person name="Chen Y."/>
            <person name="Shah S."/>
            <person name="Dougan E. K."/>
            <person name="Thang M."/>
            <person name="Chan C."/>
        </authorList>
    </citation>
    <scope>NUCLEOTIDE SEQUENCE [LARGE SCALE GENOMIC DNA]</scope>
</reference>
<name>A0ABN9W5C4_9DINO</name>
<dbReference type="Gene3D" id="3.40.50.10810">
    <property type="entry name" value="Tandem AAA-ATPase domain"/>
    <property type="match status" value="1"/>
</dbReference>
<evidence type="ECO:0000313" key="3">
    <source>
        <dbReference type="EMBL" id="CAK0881259.1"/>
    </source>
</evidence>
<dbReference type="PANTHER" id="PTHR45629">
    <property type="entry name" value="SNF2/RAD54 FAMILY MEMBER"/>
    <property type="match status" value="1"/>
</dbReference>
<dbReference type="SUPFAM" id="SSF52540">
    <property type="entry name" value="P-loop containing nucleoside triphosphate hydrolases"/>
    <property type="match status" value="1"/>
</dbReference>
<feature type="domain" description="SNF2 N-terminal" evidence="2">
    <location>
        <begin position="60"/>
        <end position="100"/>
    </location>
</feature>
<dbReference type="InterPro" id="IPR027417">
    <property type="entry name" value="P-loop_NTPase"/>
</dbReference>
<evidence type="ECO:0000259" key="2">
    <source>
        <dbReference type="Pfam" id="PF00176"/>
    </source>
</evidence>
<gene>
    <name evidence="3" type="ORF">PCOR1329_LOCUS64172</name>
</gene>
<evidence type="ECO:0000256" key="1">
    <source>
        <dbReference type="SAM" id="MobiDB-lite"/>
    </source>
</evidence>
<sequence length="104" mass="10981">EAPDGASPQPAGGAESPARGSLGEQADDEWVVAEDACTLDAVGSTMKLPTSLYSRLGYGYQRQGVTWMLKLFQKESGGILADEMGLGKTVQCAAFLASLRFSHQ</sequence>
<protein>
    <recommendedName>
        <fullName evidence="2">SNF2 N-terminal domain-containing protein</fullName>
    </recommendedName>
</protein>
<evidence type="ECO:0000313" key="4">
    <source>
        <dbReference type="Proteomes" id="UP001189429"/>
    </source>
</evidence>
<dbReference type="InterPro" id="IPR050496">
    <property type="entry name" value="SNF2_RAD54_helicase_repair"/>
</dbReference>
<dbReference type="PANTHER" id="PTHR45629:SF7">
    <property type="entry name" value="DNA EXCISION REPAIR PROTEIN ERCC-6-RELATED"/>
    <property type="match status" value="1"/>
</dbReference>
<feature type="non-terminal residue" evidence="3">
    <location>
        <position position="104"/>
    </location>
</feature>
<proteinExistence type="predicted"/>
<comment type="caution">
    <text evidence="3">The sequence shown here is derived from an EMBL/GenBank/DDBJ whole genome shotgun (WGS) entry which is preliminary data.</text>
</comment>
<organism evidence="3 4">
    <name type="scientific">Prorocentrum cordatum</name>
    <dbReference type="NCBI Taxonomy" id="2364126"/>
    <lineage>
        <taxon>Eukaryota</taxon>
        <taxon>Sar</taxon>
        <taxon>Alveolata</taxon>
        <taxon>Dinophyceae</taxon>
        <taxon>Prorocentrales</taxon>
        <taxon>Prorocentraceae</taxon>
        <taxon>Prorocentrum</taxon>
    </lineage>
</organism>
<dbReference type="InterPro" id="IPR038718">
    <property type="entry name" value="SNF2-like_sf"/>
</dbReference>
<dbReference type="InterPro" id="IPR000330">
    <property type="entry name" value="SNF2_N"/>
</dbReference>
<dbReference type="EMBL" id="CAUYUJ010018171">
    <property type="protein sequence ID" value="CAK0881259.1"/>
    <property type="molecule type" value="Genomic_DNA"/>
</dbReference>
<feature type="non-terminal residue" evidence="3">
    <location>
        <position position="1"/>
    </location>
</feature>
<feature type="region of interest" description="Disordered" evidence="1">
    <location>
        <begin position="1"/>
        <end position="25"/>
    </location>
</feature>
<dbReference type="Proteomes" id="UP001189429">
    <property type="component" value="Unassembled WGS sequence"/>
</dbReference>
<dbReference type="Pfam" id="PF00176">
    <property type="entry name" value="SNF2-rel_dom"/>
    <property type="match status" value="1"/>
</dbReference>
<accession>A0ABN9W5C4</accession>
<keyword evidence="4" id="KW-1185">Reference proteome</keyword>